<dbReference type="CDD" id="cd00761">
    <property type="entry name" value="Glyco_tranf_GTA_type"/>
    <property type="match status" value="1"/>
</dbReference>
<organism evidence="4 5">
    <name type="scientific">Bifidobacterium olomucense</name>
    <dbReference type="NCBI Taxonomy" id="2675324"/>
    <lineage>
        <taxon>Bacteria</taxon>
        <taxon>Bacillati</taxon>
        <taxon>Actinomycetota</taxon>
        <taxon>Actinomycetes</taxon>
        <taxon>Bifidobacteriales</taxon>
        <taxon>Bifidobacteriaceae</taxon>
        <taxon>Bifidobacterium</taxon>
    </lineage>
</organism>
<dbReference type="SUPFAM" id="SSF53448">
    <property type="entry name" value="Nucleotide-diphospho-sugar transferases"/>
    <property type="match status" value="1"/>
</dbReference>
<dbReference type="AlphaFoldDB" id="A0A7Y0EWI4"/>
<keyword evidence="2 4" id="KW-0808">Transferase</keyword>
<keyword evidence="5" id="KW-1185">Reference proteome</keyword>
<dbReference type="PANTHER" id="PTHR22916:SF51">
    <property type="entry name" value="GLYCOSYLTRANSFERASE EPSH-RELATED"/>
    <property type="match status" value="1"/>
</dbReference>
<keyword evidence="1" id="KW-0328">Glycosyltransferase</keyword>
<reference evidence="4 5" key="1">
    <citation type="submission" date="2020-02" db="EMBL/GenBank/DDBJ databases">
        <title>Characterization of phylogenetic diversity of novel bifidobacterial species isolated in Czech ZOOs.</title>
        <authorList>
            <person name="Lugli G.A."/>
            <person name="Vera N.B."/>
            <person name="Ventura M."/>
        </authorList>
    </citation>
    <scope>NUCLEOTIDE SEQUENCE [LARGE SCALE GENOMIC DNA]</scope>
    <source>
        <strain evidence="4 5">DSM 109959</strain>
    </source>
</reference>
<dbReference type="Gene3D" id="3.90.550.10">
    <property type="entry name" value="Spore Coat Polysaccharide Biosynthesis Protein SpsA, Chain A"/>
    <property type="match status" value="1"/>
</dbReference>
<dbReference type="PANTHER" id="PTHR22916">
    <property type="entry name" value="GLYCOSYLTRANSFERASE"/>
    <property type="match status" value="1"/>
</dbReference>
<evidence type="ECO:0000313" key="5">
    <source>
        <dbReference type="Proteomes" id="UP000543419"/>
    </source>
</evidence>
<dbReference type="InterPro" id="IPR029044">
    <property type="entry name" value="Nucleotide-diphossugar_trans"/>
</dbReference>
<proteinExistence type="predicted"/>
<dbReference type="RefSeq" id="WP_169240505.1">
    <property type="nucleotide sequence ID" value="NZ_JAAIIG010000002.1"/>
</dbReference>
<dbReference type="EMBL" id="JAAIIG010000002">
    <property type="protein sequence ID" value="NMM97692.1"/>
    <property type="molecule type" value="Genomic_DNA"/>
</dbReference>
<protein>
    <submittedName>
        <fullName evidence="4">Glycosyltransferase family 2</fullName>
    </submittedName>
</protein>
<gene>
    <name evidence="4" type="ORF">G1C97_0641</name>
</gene>
<feature type="domain" description="Glycosyltransferase 2-like" evidence="3">
    <location>
        <begin position="8"/>
        <end position="147"/>
    </location>
</feature>
<dbReference type="Proteomes" id="UP000543419">
    <property type="component" value="Unassembled WGS sequence"/>
</dbReference>
<sequence>MNRQPLVSVIVPVYNVERFLDRCMSSITCQTYRNMEIILIDDESTDGSLRVCDEWQRKDARVRVIHKSNGGVASARNAGLDAAAGEYIAFVDPDDIAEPHMMQTMLGLATSRNCQMVVCGNRNVRYAKGVYRETGRHAMTMPATTSHEQIRPHLFDMMRQYYLNPVWNKLYERSFIERNHVRFDETFHVGEDQLFNLTLIVAADRMACIPDLLYRYVSRAYSLCNTLSRDRFRNRRIAYEETLRLIGGWDDRCVNMLGDLFVYQTGVIVGRLYDPANMQMRHAMIAEIARDKTVYDAARRCRNAMDPVTVLTAWALSLHSPVVLSLYGRCRWTLQRAIEWARS</sequence>
<dbReference type="InterPro" id="IPR001173">
    <property type="entry name" value="Glyco_trans_2-like"/>
</dbReference>
<evidence type="ECO:0000313" key="4">
    <source>
        <dbReference type="EMBL" id="NMM97692.1"/>
    </source>
</evidence>
<name>A0A7Y0EWI4_9BIFI</name>
<dbReference type="Pfam" id="PF00535">
    <property type="entry name" value="Glycos_transf_2"/>
    <property type="match status" value="1"/>
</dbReference>
<accession>A0A7Y0EWI4</accession>
<evidence type="ECO:0000256" key="1">
    <source>
        <dbReference type="ARBA" id="ARBA00022676"/>
    </source>
</evidence>
<evidence type="ECO:0000259" key="3">
    <source>
        <dbReference type="Pfam" id="PF00535"/>
    </source>
</evidence>
<comment type="caution">
    <text evidence="4">The sequence shown here is derived from an EMBL/GenBank/DDBJ whole genome shotgun (WGS) entry which is preliminary data.</text>
</comment>
<dbReference type="GO" id="GO:0016757">
    <property type="term" value="F:glycosyltransferase activity"/>
    <property type="evidence" value="ECO:0007669"/>
    <property type="project" value="UniProtKB-KW"/>
</dbReference>
<evidence type="ECO:0000256" key="2">
    <source>
        <dbReference type="ARBA" id="ARBA00022679"/>
    </source>
</evidence>